<dbReference type="Pfam" id="PF19359">
    <property type="entry name" value="DUF5936"/>
    <property type="match status" value="1"/>
</dbReference>
<evidence type="ECO:0000313" key="10">
    <source>
        <dbReference type="Proteomes" id="UP000546642"/>
    </source>
</evidence>
<dbReference type="Pfam" id="PF00482">
    <property type="entry name" value="T2SSF"/>
    <property type="match status" value="1"/>
</dbReference>
<dbReference type="PANTHER" id="PTHR35007:SF2">
    <property type="entry name" value="PILUS ASSEMBLE PROTEIN"/>
    <property type="match status" value="1"/>
</dbReference>
<keyword evidence="3 6" id="KW-0812">Transmembrane</keyword>
<comment type="subcellular location">
    <subcellularLocation>
        <location evidence="1">Cell membrane</location>
        <topology evidence="1">Multi-pass membrane protein</topology>
    </subcellularLocation>
</comment>
<gene>
    <name evidence="9" type="ORF">HNR23_000722</name>
</gene>
<feature type="domain" description="DUF5936" evidence="8">
    <location>
        <begin position="49"/>
        <end position="148"/>
    </location>
</feature>
<dbReference type="GO" id="GO:0005886">
    <property type="term" value="C:plasma membrane"/>
    <property type="evidence" value="ECO:0007669"/>
    <property type="project" value="UniProtKB-SubCell"/>
</dbReference>
<proteinExistence type="predicted"/>
<keyword evidence="2" id="KW-1003">Cell membrane</keyword>
<evidence type="ECO:0000259" key="7">
    <source>
        <dbReference type="Pfam" id="PF00482"/>
    </source>
</evidence>
<dbReference type="Gene3D" id="1.20.81.30">
    <property type="entry name" value="Type II secretion system (T2SS), domain F"/>
    <property type="match status" value="1"/>
</dbReference>
<evidence type="ECO:0000256" key="1">
    <source>
        <dbReference type="ARBA" id="ARBA00004651"/>
    </source>
</evidence>
<evidence type="ECO:0000259" key="8">
    <source>
        <dbReference type="Pfam" id="PF19359"/>
    </source>
</evidence>
<comment type="caution">
    <text evidence="9">The sequence shown here is derived from an EMBL/GenBank/DDBJ whole genome shotgun (WGS) entry which is preliminary data.</text>
</comment>
<dbReference type="InterPro" id="IPR018076">
    <property type="entry name" value="T2SS_GspF_dom"/>
</dbReference>
<dbReference type="AlphaFoldDB" id="A0A7W9YEJ9"/>
<sequence length="298" mass="32693">MTLSYPLIILLGLFSMVCVGLAVWGYHLYSKPTEVADEDFIPVVPKKKQDQTFILHRITERIGKIFFASVNEALPEERKAGIRRRIEAAGAPEGMNLDRYIRRKIGEVVLYTVVSAYFLASGSVIIALIALAFIGLTDLQLYQAAKKRQDDVQTQLPDFLDVLAVTVGAGLNFRQALSRVCDAMPGVLADEFRVALRQMDMGTSRREAFVQLRKRNNNEALGKFVTALQQAEELGAPLADALQTISSDMRREDAQYLRQKAQKLNPRVTGVTAATMLPGLILLIGGGLILGSGISIGG</sequence>
<dbReference type="RefSeq" id="WP_343070412.1">
    <property type="nucleotide sequence ID" value="NZ_JACHDS010000001.1"/>
</dbReference>
<dbReference type="Proteomes" id="UP000546642">
    <property type="component" value="Unassembled WGS sequence"/>
</dbReference>
<evidence type="ECO:0000256" key="3">
    <source>
        <dbReference type="ARBA" id="ARBA00022692"/>
    </source>
</evidence>
<accession>A0A7W9YEJ9</accession>
<reference evidence="9 10" key="1">
    <citation type="submission" date="2020-08" db="EMBL/GenBank/DDBJ databases">
        <title>Sequencing the genomes of 1000 actinobacteria strains.</title>
        <authorList>
            <person name="Klenk H.-P."/>
        </authorList>
    </citation>
    <scope>NUCLEOTIDE SEQUENCE [LARGE SCALE GENOMIC DNA]</scope>
    <source>
        <strain evidence="9 10">DSM 46659</strain>
    </source>
</reference>
<evidence type="ECO:0000256" key="4">
    <source>
        <dbReference type="ARBA" id="ARBA00022989"/>
    </source>
</evidence>
<organism evidence="9 10">
    <name type="scientific">Nocardiopsis mwathae</name>
    <dbReference type="NCBI Taxonomy" id="1472723"/>
    <lineage>
        <taxon>Bacteria</taxon>
        <taxon>Bacillati</taxon>
        <taxon>Actinomycetota</taxon>
        <taxon>Actinomycetes</taxon>
        <taxon>Streptosporangiales</taxon>
        <taxon>Nocardiopsidaceae</taxon>
        <taxon>Nocardiopsis</taxon>
    </lineage>
</organism>
<evidence type="ECO:0000313" key="9">
    <source>
        <dbReference type="EMBL" id="MBB6170662.1"/>
    </source>
</evidence>
<dbReference type="InterPro" id="IPR042094">
    <property type="entry name" value="T2SS_GspF_sf"/>
</dbReference>
<feature type="transmembrane region" description="Helical" evidence="6">
    <location>
        <begin position="116"/>
        <end position="139"/>
    </location>
</feature>
<feature type="transmembrane region" description="Helical" evidence="6">
    <location>
        <begin position="7"/>
        <end position="29"/>
    </location>
</feature>
<feature type="transmembrane region" description="Helical" evidence="6">
    <location>
        <begin position="268"/>
        <end position="296"/>
    </location>
</feature>
<evidence type="ECO:0000256" key="2">
    <source>
        <dbReference type="ARBA" id="ARBA00022475"/>
    </source>
</evidence>
<feature type="domain" description="Type II secretion system protein GspF" evidence="7">
    <location>
        <begin position="159"/>
        <end position="284"/>
    </location>
</feature>
<evidence type="ECO:0000256" key="6">
    <source>
        <dbReference type="SAM" id="Phobius"/>
    </source>
</evidence>
<dbReference type="InterPro" id="IPR045980">
    <property type="entry name" value="DUF5936"/>
</dbReference>
<protein>
    <submittedName>
        <fullName evidence="9">Tight adherence protein C</fullName>
    </submittedName>
</protein>
<dbReference type="PANTHER" id="PTHR35007">
    <property type="entry name" value="INTEGRAL MEMBRANE PROTEIN-RELATED"/>
    <property type="match status" value="1"/>
</dbReference>
<name>A0A7W9YEJ9_9ACTN</name>
<keyword evidence="5 6" id="KW-0472">Membrane</keyword>
<keyword evidence="4 6" id="KW-1133">Transmembrane helix</keyword>
<dbReference type="EMBL" id="JACHDS010000001">
    <property type="protein sequence ID" value="MBB6170662.1"/>
    <property type="molecule type" value="Genomic_DNA"/>
</dbReference>
<evidence type="ECO:0000256" key="5">
    <source>
        <dbReference type="ARBA" id="ARBA00023136"/>
    </source>
</evidence>
<keyword evidence="10" id="KW-1185">Reference proteome</keyword>